<dbReference type="Proteomes" id="UP001266305">
    <property type="component" value="Unassembled WGS sequence"/>
</dbReference>
<comment type="caution">
    <text evidence="1">The sequence shown here is derived from an EMBL/GenBank/DDBJ whole genome shotgun (WGS) entry which is preliminary data.</text>
</comment>
<evidence type="ECO:0000313" key="2">
    <source>
        <dbReference type="Proteomes" id="UP001266305"/>
    </source>
</evidence>
<dbReference type="EMBL" id="JASSZA010000015">
    <property type="protein sequence ID" value="KAK2093194.1"/>
    <property type="molecule type" value="Genomic_DNA"/>
</dbReference>
<sequence length="158" mass="16766">MPVNPCTGGRCGYLGNPVHLEKCVTLNVAQWMQGDRKLGLLPLGSSAPYASVLRLTSCSCQKKQHEVPQELENGSLWSRPTRPSALQPPLNAQLVPLGPEVVGHKSSQRLEVEAPMGLASRAALSVPCECPLTSHRVPGFLCCISAAQAVSGGLHTHV</sequence>
<keyword evidence="2" id="KW-1185">Reference proteome</keyword>
<proteinExistence type="predicted"/>
<reference evidence="1 2" key="1">
    <citation type="submission" date="2023-05" db="EMBL/GenBank/DDBJ databases">
        <title>B98-5 Cell Line De Novo Hybrid Assembly: An Optical Mapping Approach.</title>
        <authorList>
            <person name="Kananen K."/>
            <person name="Auerbach J.A."/>
            <person name="Kautto E."/>
            <person name="Blachly J.S."/>
        </authorList>
    </citation>
    <scope>NUCLEOTIDE SEQUENCE [LARGE SCALE GENOMIC DNA]</scope>
    <source>
        <strain evidence="1">B95-8</strain>
        <tissue evidence="1">Cell line</tissue>
    </source>
</reference>
<organism evidence="1 2">
    <name type="scientific">Saguinus oedipus</name>
    <name type="common">Cotton-top tamarin</name>
    <name type="synonym">Oedipomidas oedipus</name>
    <dbReference type="NCBI Taxonomy" id="9490"/>
    <lineage>
        <taxon>Eukaryota</taxon>
        <taxon>Metazoa</taxon>
        <taxon>Chordata</taxon>
        <taxon>Craniata</taxon>
        <taxon>Vertebrata</taxon>
        <taxon>Euteleostomi</taxon>
        <taxon>Mammalia</taxon>
        <taxon>Eutheria</taxon>
        <taxon>Euarchontoglires</taxon>
        <taxon>Primates</taxon>
        <taxon>Haplorrhini</taxon>
        <taxon>Platyrrhini</taxon>
        <taxon>Cebidae</taxon>
        <taxon>Callitrichinae</taxon>
        <taxon>Saguinus</taxon>
    </lineage>
</organism>
<gene>
    <name evidence="1" type="ORF">P7K49_029723</name>
</gene>
<accession>A0ABQ9U808</accession>
<evidence type="ECO:0000313" key="1">
    <source>
        <dbReference type="EMBL" id="KAK2093194.1"/>
    </source>
</evidence>
<protein>
    <submittedName>
        <fullName evidence="1">Uncharacterized protein</fullName>
    </submittedName>
</protein>
<name>A0ABQ9U808_SAGOE</name>